<dbReference type="AlphaFoldDB" id="A0A175WEW9"/>
<organism evidence="8 9">
    <name type="scientific">Madurella mycetomatis</name>
    <dbReference type="NCBI Taxonomy" id="100816"/>
    <lineage>
        <taxon>Eukaryota</taxon>
        <taxon>Fungi</taxon>
        <taxon>Dikarya</taxon>
        <taxon>Ascomycota</taxon>
        <taxon>Pezizomycotina</taxon>
        <taxon>Sordariomycetes</taxon>
        <taxon>Sordariomycetidae</taxon>
        <taxon>Sordariales</taxon>
        <taxon>Sordariales incertae sedis</taxon>
        <taxon>Madurella</taxon>
    </lineage>
</organism>
<feature type="domain" description="Xylanolytic transcriptional activator regulatory" evidence="7">
    <location>
        <begin position="172"/>
        <end position="246"/>
    </location>
</feature>
<dbReference type="CDD" id="cd12148">
    <property type="entry name" value="fungal_TF_MHR"/>
    <property type="match status" value="1"/>
</dbReference>
<evidence type="ECO:0000256" key="3">
    <source>
        <dbReference type="ARBA" id="ARBA00023015"/>
    </source>
</evidence>
<dbReference type="VEuPathDB" id="FungiDB:MMYC01_201987"/>
<dbReference type="GO" id="GO:0001228">
    <property type="term" value="F:DNA-binding transcription activator activity, RNA polymerase II-specific"/>
    <property type="evidence" value="ECO:0007669"/>
    <property type="project" value="TreeGrafter"/>
</dbReference>
<dbReference type="OrthoDB" id="5414787at2759"/>
<dbReference type="SMART" id="SM00906">
    <property type="entry name" value="Fungal_trans"/>
    <property type="match status" value="1"/>
</dbReference>
<dbReference type="Pfam" id="PF04082">
    <property type="entry name" value="Fungal_trans"/>
    <property type="match status" value="1"/>
</dbReference>
<comment type="caution">
    <text evidence="8">The sequence shown here is derived from an EMBL/GenBank/DDBJ whole genome shotgun (WGS) entry which is preliminary data.</text>
</comment>
<evidence type="ECO:0000313" key="9">
    <source>
        <dbReference type="Proteomes" id="UP000078237"/>
    </source>
</evidence>
<accession>A0A175WEW9</accession>
<evidence type="ECO:0000256" key="1">
    <source>
        <dbReference type="ARBA" id="ARBA00022723"/>
    </source>
</evidence>
<dbReference type="Proteomes" id="UP000078237">
    <property type="component" value="Unassembled WGS sequence"/>
</dbReference>
<keyword evidence="2" id="KW-0862">Zinc</keyword>
<dbReference type="GO" id="GO:0006351">
    <property type="term" value="P:DNA-templated transcription"/>
    <property type="evidence" value="ECO:0007669"/>
    <property type="project" value="InterPro"/>
</dbReference>
<keyword evidence="5" id="KW-0804">Transcription</keyword>
<keyword evidence="9" id="KW-1185">Reference proteome</keyword>
<sequence length="599" mass="67377">MANRAGFFQLLTSLRHTHQTQRKEHQKALEPITVFVDSMMPIQKRMTDILPPRSVCDRLIQLYFAVSEGLYRIIHIPSFKKEYADYWDGKGCGESFLPRLLCMLCISARLGTDSRGLGHDRYTSVHIPTACVLVRHWLDELRRKHLAELTTLQTELLLLHAQKIITPQHQTSWAQLGYVVRMAMTMSLQRDPSELPGVTKFLGECRRRLWFTLIEMDLHVSVACNLPSAVRQGEYSCEPPGNFNDADLFPTMSTLPDSKTLDQLTTNHLQAYCARTLPVRIDAAVLVSQIDTLQDYTVILEVGSKLERLLDDVHRLFPSRHGDLNLHIKERRHRAQLDLQLRRPLMALYRPLAVGGPPNCPLHISQAYLRSCMAMLAIYLDGDHNLEPTASEADYDPRISEGHDELGSMFHSTTARDVIDAAFGVCWYIKMAQGTGGDRVMRSSGWNSNPHGEGESEAVKEGRYYLNPYPWPVRSMVETVEGALEKVTGLVGSSTEDLRDLVALAIVLGCVQPGRTEEKMLKSNACVKRVMEVCLKGVKALPTATTPVVHGHGLVDGRAKAAIDVYENGCVADGITDEQFTWEDFFHFWDPPSVKMDAT</sequence>
<dbReference type="GO" id="GO:0008270">
    <property type="term" value="F:zinc ion binding"/>
    <property type="evidence" value="ECO:0007669"/>
    <property type="project" value="InterPro"/>
</dbReference>
<dbReference type="EMBL" id="LCTW02000017">
    <property type="protein sequence ID" value="KXX82318.1"/>
    <property type="molecule type" value="Genomic_DNA"/>
</dbReference>
<evidence type="ECO:0000256" key="4">
    <source>
        <dbReference type="ARBA" id="ARBA00023125"/>
    </source>
</evidence>
<gene>
    <name evidence="8" type="ORF">MMYC01_201987</name>
</gene>
<dbReference type="GO" id="GO:0005634">
    <property type="term" value="C:nucleus"/>
    <property type="evidence" value="ECO:0007669"/>
    <property type="project" value="TreeGrafter"/>
</dbReference>
<evidence type="ECO:0000313" key="8">
    <source>
        <dbReference type="EMBL" id="KXX82318.1"/>
    </source>
</evidence>
<dbReference type="InterPro" id="IPR051430">
    <property type="entry name" value="Fungal_TF_Env_Response"/>
</dbReference>
<protein>
    <submittedName>
        <fullName evidence="8">Activator of stress genes 1</fullName>
    </submittedName>
</protein>
<reference evidence="8 9" key="1">
    <citation type="journal article" date="2016" name="Genome Announc.">
        <title>Genome Sequence of Madurella mycetomatis mm55, Isolated from a Human Mycetoma Case in Sudan.</title>
        <authorList>
            <person name="Smit S."/>
            <person name="Derks M.F."/>
            <person name="Bervoets S."/>
            <person name="Fahal A."/>
            <person name="van Leeuwen W."/>
            <person name="van Belkum A."/>
            <person name="van de Sande W.W."/>
        </authorList>
    </citation>
    <scope>NUCLEOTIDE SEQUENCE [LARGE SCALE GENOMIC DNA]</scope>
    <source>
        <strain evidence="9">mm55</strain>
    </source>
</reference>
<dbReference type="PANTHER" id="PTHR31944">
    <property type="entry name" value="HEME-RESPONSIVE ZINC FINGER TRANSCRIPTION FACTOR HAP1"/>
    <property type="match status" value="1"/>
</dbReference>
<keyword evidence="3" id="KW-0805">Transcription regulation</keyword>
<evidence type="ECO:0000256" key="5">
    <source>
        <dbReference type="ARBA" id="ARBA00023163"/>
    </source>
</evidence>
<keyword evidence="4" id="KW-0238">DNA-binding</keyword>
<dbReference type="STRING" id="100816.A0A175WEW9"/>
<keyword evidence="6" id="KW-0539">Nucleus</keyword>
<keyword evidence="1" id="KW-0479">Metal-binding</keyword>
<name>A0A175WEW9_9PEZI</name>
<evidence type="ECO:0000256" key="2">
    <source>
        <dbReference type="ARBA" id="ARBA00022833"/>
    </source>
</evidence>
<evidence type="ECO:0000256" key="6">
    <source>
        <dbReference type="ARBA" id="ARBA00023242"/>
    </source>
</evidence>
<dbReference type="InterPro" id="IPR007219">
    <property type="entry name" value="XnlR_reg_dom"/>
</dbReference>
<evidence type="ECO:0000259" key="7">
    <source>
        <dbReference type="SMART" id="SM00906"/>
    </source>
</evidence>
<proteinExistence type="predicted"/>
<dbReference type="PANTHER" id="PTHR31944:SF131">
    <property type="entry name" value="HEME-RESPONSIVE ZINC FINGER TRANSCRIPTION FACTOR HAP1"/>
    <property type="match status" value="1"/>
</dbReference>
<dbReference type="GO" id="GO:0000978">
    <property type="term" value="F:RNA polymerase II cis-regulatory region sequence-specific DNA binding"/>
    <property type="evidence" value="ECO:0007669"/>
    <property type="project" value="TreeGrafter"/>
</dbReference>